<keyword evidence="1" id="KW-0489">Methyltransferase</keyword>
<gene>
    <name evidence="1" type="ORF">ACFL27_20380</name>
</gene>
<organism evidence="1 2">
    <name type="scientific">candidate division CSSED10-310 bacterium</name>
    <dbReference type="NCBI Taxonomy" id="2855610"/>
    <lineage>
        <taxon>Bacteria</taxon>
        <taxon>Bacteria division CSSED10-310</taxon>
    </lineage>
</organism>
<sequence>MEECLACRLTQGMLEPPGGKILATRYWIVEHCVGPLGVGTLILKPVRHCVHFWELTAEESREVGPLLQQVAQIIREILNPDQIYICLWSHANWEPGHIHFVLQPVWNKQQQNHRKPGAFLQAEMFQAMDLPDKKEAAAFVAQAKEFLA</sequence>
<accession>A0ABV6Z271</accession>
<protein>
    <submittedName>
        <fullName evidence="1">HIT family protein</fullName>
        <ecNumber evidence="1">2.1.1.-</ecNumber>
    </submittedName>
</protein>
<evidence type="ECO:0000313" key="2">
    <source>
        <dbReference type="Proteomes" id="UP001594351"/>
    </source>
</evidence>
<dbReference type="GO" id="GO:0032259">
    <property type="term" value="P:methylation"/>
    <property type="evidence" value="ECO:0007669"/>
    <property type="project" value="UniProtKB-KW"/>
</dbReference>
<dbReference type="Proteomes" id="UP001594351">
    <property type="component" value="Unassembled WGS sequence"/>
</dbReference>
<dbReference type="EMBL" id="JBHPBY010000331">
    <property type="protein sequence ID" value="MFC1852561.1"/>
    <property type="molecule type" value="Genomic_DNA"/>
</dbReference>
<proteinExistence type="predicted"/>
<keyword evidence="2" id="KW-1185">Reference proteome</keyword>
<reference evidence="1 2" key="1">
    <citation type="submission" date="2024-09" db="EMBL/GenBank/DDBJ databases">
        <title>Laminarin stimulates single cell rates of sulfate reduction while oxygen inhibits transcriptomic activity in coastal marine sediment.</title>
        <authorList>
            <person name="Lindsay M."/>
            <person name="Orcutt B."/>
            <person name="Emerson D."/>
            <person name="Stepanauskas R."/>
            <person name="D'Angelo T."/>
        </authorList>
    </citation>
    <scope>NUCLEOTIDE SEQUENCE [LARGE SCALE GENOMIC DNA]</scope>
    <source>
        <strain evidence="1">SAG AM-311-K15</strain>
    </source>
</reference>
<dbReference type="InterPro" id="IPR036265">
    <property type="entry name" value="HIT-like_sf"/>
</dbReference>
<dbReference type="GO" id="GO:0008168">
    <property type="term" value="F:methyltransferase activity"/>
    <property type="evidence" value="ECO:0007669"/>
    <property type="project" value="UniProtKB-KW"/>
</dbReference>
<comment type="caution">
    <text evidence="1">The sequence shown here is derived from an EMBL/GenBank/DDBJ whole genome shotgun (WGS) entry which is preliminary data.</text>
</comment>
<dbReference type="EC" id="2.1.1.-" evidence="1"/>
<keyword evidence="1" id="KW-0808">Transferase</keyword>
<name>A0ABV6Z271_UNCC1</name>
<dbReference type="Gene3D" id="3.30.428.10">
    <property type="entry name" value="HIT-like"/>
    <property type="match status" value="1"/>
</dbReference>
<evidence type="ECO:0000313" key="1">
    <source>
        <dbReference type="EMBL" id="MFC1852561.1"/>
    </source>
</evidence>
<dbReference type="SUPFAM" id="SSF54197">
    <property type="entry name" value="HIT-like"/>
    <property type="match status" value="1"/>
</dbReference>